<name>A0A315WBC3_GAMAF</name>
<dbReference type="AlphaFoldDB" id="A0A315WBC3"/>
<dbReference type="Pfam" id="PF06083">
    <property type="entry name" value="IL17"/>
    <property type="match status" value="1"/>
</dbReference>
<dbReference type="GO" id="GO:0006954">
    <property type="term" value="P:inflammatory response"/>
    <property type="evidence" value="ECO:0007669"/>
    <property type="project" value="InterPro"/>
</dbReference>
<comment type="subcellular location">
    <subcellularLocation>
        <location evidence="1">Secreted</location>
    </subcellularLocation>
</comment>
<evidence type="ECO:0000256" key="1">
    <source>
        <dbReference type="ARBA" id="ARBA00004613"/>
    </source>
</evidence>
<feature type="non-terminal residue" evidence="7">
    <location>
        <position position="1"/>
    </location>
</feature>
<comment type="similarity">
    <text evidence="2">Belongs to the IL-17 family.</text>
</comment>
<dbReference type="InterPro" id="IPR010345">
    <property type="entry name" value="IL-17_fam"/>
</dbReference>
<evidence type="ECO:0000256" key="4">
    <source>
        <dbReference type="ARBA" id="ARBA00022525"/>
    </source>
</evidence>
<proteinExistence type="inferred from homology"/>
<keyword evidence="4" id="KW-0964">Secreted</keyword>
<dbReference type="GO" id="GO:0005125">
    <property type="term" value="F:cytokine activity"/>
    <property type="evidence" value="ECO:0007669"/>
    <property type="project" value="UniProtKB-KW"/>
</dbReference>
<gene>
    <name evidence="7" type="ORF">CCH79_00013078</name>
</gene>
<dbReference type="SUPFAM" id="SSF57501">
    <property type="entry name" value="Cystine-knot cytokines"/>
    <property type="match status" value="1"/>
</dbReference>
<dbReference type="GO" id="GO:0005615">
    <property type="term" value="C:extracellular space"/>
    <property type="evidence" value="ECO:0007669"/>
    <property type="project" value="UniProtKB-KW"/>
</dbReference>
<comment type="caution">
    <text evidence="7">The sequence shown here is derived from an EMBL/GenBank/DDBJ whole genome shotgun (WGS) entry which is preliminary data.</text>
</comment>
<keyword evidence="3" id="KW-0202">Cytokine</keyword>
<evidence type="ECO:0000313" key="7">
    <source>
        <dbReference type="EMBL" id="PWA33088.1"/>
    </source>
</evidence>
<evidence type="ECO:0000256" key="5">
    <source>
        <dbReference type="ARBA" id="ARBA00022729"/>
    </source>
</evidence>
<feature type="compositionally biased region" description="Pro residues" evidence="6">
    <location>
        <begin position="33"/>
        <end position="49"/>
    </location>
</feature>
<evidence type="ECO:0000256" key="6">
    <source>
        <dbReference type="SAM" id="MobiDB-lite"/>
    </source>
</evidence>
<evidence type="ECO:0000256" key="3">
    <source>
        <dbReference type="ARBA" id="ARBA00022514"/>
    </source>
</evidence>
<accession>A0A315WBC3</accession>
<dbReference type="EMBL" id="NHOQ01000086">
    <property type="protein sequence ID" value="PWA33088.1"/>
    <property type="molecule type" value="Genomic_DNA"/>
</dbReference>
<sequence>IFILALGFVSVTMHRCYKEADLEKKALRRLKKFPPPPNTTPSPNSPPGCPLELFKRPASGSEEDRSLTPWKYVTINDTEYYPHTYTQAVCLCKGCIMSKDGKVIDNQDYNSAEVNGSWVFMKREKCKEGGYKLKPERRDVAVGCTCVRPSLSR</sequence>
<keyword evidence="8" id="KW-1185">Reference proteome</keyword>
<dbReference type="InterPro" id="IPR029034">
    <property type="entry name" value="Cystine-knot_cytokine"/>
</dbReference>
<dbReference type="InterPro" id="IPR020440">
    <property type="entry name" value="IL-17_chr"/>
</dbReference>
<dbReference type="Proteomes" id="UP000250572">
    <property type="component" value="Unassembled WGS sequence"/>
</dbReference>
<dbReference type="Gene3D" id="2.10.90.10">
    <property type="entry name" value="Cystine-knot cytokines"/>
    <property type="match status" value="1"/>
</dbReference>
<feature type="region of interest" description="Disordered" evidence="6">
    <location>
        <begin position="31"/>
        <end position="64"/>
    </location>
</feature>
<evidence type="ECO:0000256" key="2">
    <source>
        <dbReference type="ARBA" id="ARBA00007236"/>
    </source>
</evidence>
<dbReference type="STRING" id="33528.ENSGAFP00000022414"/>
<dbReference type="PRINTS" id="PR01932">
    <property type="entry name" value="INTRLEUKIN17"/>
</dbReference>
<keyword evidence="5" id="KW-0732">Signal</keyword>
<protein>
    <submittedName>
        <fullName evidence="7">Uncharacterized protein</fullName>
    </submittedName>
</protein>
<evidence type="ECO:0000313" key="8">
    <source>
        <dbReference type="Proteomes" id="UP000250572"/>
    </source>
</evidence>
<organism evidence="7 8">
    <name type="scientific">Gambusia affinis</name>
    <name type="common">Western mosquitofish</name>
    <name type="synonym">Heterandria affinis</name>
    <dbReference type="NCBI Taxonomy" id="33528"/>
    <lineage>
        <taxon>Eukaryota</taxon>
        <taxon>Metazoa</taxon>
        <taxon>Chordata</taxon>
        <taxon>Craniata</taxon>
        <taxon>Vertebrata</taxon>
        <taxon>Euteleostomi</taxon>
        <taxon>Actinopterygii</taxon>
        <taxon>Neopterygii</taxon>
        <taxon>Teleostei</taxon>
        <taxon>Neoteleostei</taxon>
        <taxon>Acanthomorphata</taxon>
        <taxon>Ovalentaria</taxon>
        <taxon>Atherinomorphae</taxon>
        <taxon>Cyprinodontiformes</taxon>
        <taxon>Poeciliidae</taxon>
        <taxon>Poeciliinae</taxon>
        <taxon>Gambusia</taxon>
    </lineage>
</organism>
<reference evidence="7 8" key="1">
    <citation type="journal article" date="2018" name="G3 (Bethesda)">
        <title>A High-Quality Reference Genome for the Invasive Mosquitofish Gambusia affinis Using a Chicago Library.</title>
        <authorList>
            <person name="Hoffberg S.L."/>
            <person name="Troendle N.J."/>
            <person name="Glenn T.C."/>
            <person name="Mahmud O."/>
            <person name="Louha S."/>
            <person name="Chalopin D."/>
            <person name="Bennetzen J.L."/>
            <person name="Mauricio R."/>
        </authorList>
    </citation>
    <scope>NUCLEOTIDE SEQUENCE [LARGE SCALE GENOMIC DNA]</scope>
    <source>
        <strain evidence="7">NE01/NJP1002.9</strain>
        <tissue evidence="7">Muscle</tissue>
    </source>
</reference>